<dbReference type="GO" id="GO:0005829">
    <property type="term" value="C:cytosol"/>
    <property type="evidence" value="ECO:0007669"/>
    <property type="project" value="TreeGrafter"/>
</dbReference>
<feature type="binding site" evidence="7">
    <location>
        <position position="190"/>
    </location>
    <ligand>
        <name>substrate</name>
    </ligand>
</feature>
<keyword evidence="4 10" id="KW-0808">Transferase</keyword>
<dbReference type="Gene3D" id="2.40.30.110">
    <property type="entry name" value="Aminomethyltransferase beta-barrel domains"/>
    <property type="match status" value="1"/>
</dbReference>
<accession>A0A937JBE7</accession>
<gene>
    <name evidence="10" type="primary">gcvT</name>
    <name evidence="10" type="ORF">ISR29_03285</name>
</gene>
<evidence type="ECO:0000256" key="3">
    <source>
        <dbReference type="ARBA" id="ARBA00022576"/>
    </source>
</evidence>
<dbReference type="InterPro" id="IPR028896">
    <property type="entry name" value="GcvT/YgfZ/DmdA"/>
</dbReference>
<sequence length="353" mass="39578">MNKTTLFEQHKNLGAKMVDFGGWSMPINYGSQINEHKVVRSDVGIFDVSHMSIFDLSGSEQEEFLKYLLPNNVNKIKNSGRALYSPLLNNDGGILDDLIVYNLGTHYRIISNCATRSQNHDWFLKQSKNYDVKIKLMSDLSIVAIQGPNSENILEKIGIYNLNTMSDFDVKIYNSSMIAKTGYTGEEGFEVVIDNSDVESFWMDLLGAGASPIGLGARDTLRLEAGLNLYGSDMDINNNPYESNLAWTIDLNDKNRDFIGKIALEDIKKDTYKELKGVILRDKGILRSHQLVEHKAGNGEILSGSYSPSFGFSIAFARLDKGHNGEGRVKIRNNEFKVEIVSPPFMRKGKMLI</sequence>
<evidence type="ECO:0000259" key="8">
    <source>
        <dbReference type="Pfam" id="PF01571"/>
    </source>
</evidence>
<dbReference type="InterPro" id="IPR006223">
    <property type="entry name" value="GcvT"/>
</dbReference>
<evidence type="ECO:0000256" key="1">
    <source>
        <dbReference type="ARBA" id="ARBA00008609"/>
    </source>
</evidence>
<evidence type="ECO:0000256" key="6">
    <source>
        <dbReference type="ARBA" id="ARBA00047665"/>
    </source>
</evidence>
<dbReference type="Pfam" id="PF08669">
    <property type="entry name" value="GCV_T_C"/>
    <property type="match status" value="1"/>
</dbReference>
<comment type="similarity">
    <text evidence="1">Belongs to the GcvT family.</text>
</comment>
<dbReference type="AlphaFoldDB" id="A0A937JBE7"/>
<dbReference type="Proteomes" id="UP000705230">
    <property type="component" value="Unassembled WGS sequence"/>
</dbReference>
<dbReference type="InterPro" id="IPR006222">
    <property type="entry name" value="GCVT_N"/>
</dbReference>
<evidence type="ECO:0000259" key="9">
    <source>
        <dbReference type="Pfam" id="PF08669"/>
    </source>
</evidence>
<dbReference type="GO" id="GO:0006546">
    <property type="term" value="P:glycine catabolic process"/>
    <property type="evidence" value="ECO:0007669"/>
    <property type="project" value="InterPro"/>
</dbReference>
<keyword evidence="3" id="KW-0032">Aminotransferase</keyword>
<name>A0A937JBE7_9GAMM</name>
<feature type="domain" description="Aminomethyltransferase C-terminal" evidence="9">
    <location>
        <begin position="276"/>
        <end position="345"/>
    </location>
</feature>
<dbReference type="PIRSF" id="PIRSF006487">
    <property type="entry name" value="GcvT"/>
    <property type="match status" value="1"/>
</dbReference>
<evidence type="ECO:0000256" key="7">
    <source>
        <dbReference type="PIRSR" id="PIRSR006487-1"/>
    </source>
</evidence>
<dbReference type="InterPro" id="IPR027266">
    <property type="entry name" value="TrmE/GcvT-like"/>
</dbReference>
<evidence type="ECO:0000256" key="5">
    <source>
        <dbReference type="ARBA" id="ARBA00031395"/>
    </source>
</evidence>
<evidence type="ECO:0000256" key="4">
    <source>
        <dbReference type="ARBA" id="ARBA00022679"/>
    </source>
</evidence>
<comment type="catalytic activity">
    <reaction evidence="6">
        <text>N(6)-[(R)-S(8)-aminomethyldihydrolipoyl]-L-lysyl-[protein] + (6S)-5,6,7,8-tetrahydrofolate = N(6)-[(R)-dihydrolipoyl]-L-lysyl-[protein] + (6R)-5,10-methylene-5,6,7,8-tetrahydrofolate + NH4(+)</text>
        <dbReference type="Rhea" id="RHEA:16945"/>
        <dbReference type="Rhea" id="RHEA-COMP:10475"/>
        <dbReference type="Rhea" id="RHEA-COMP:10492"/>
        <dbReference type="ChEBI" id="CHEBI:15636"/>
        <dbReference type="ChEBI" id="CHEBI:28938"/>
        <dbReference type="ChEBI" id="CHEBI:57453"/>
        <dbReference type="ChEBI" id="CHEBI:83100"/>
        <dbReference type="ChEBI" id="CHEBI:83143"/>
        <dbReference type="EC" id="2.1.2.10"/>
    </reaction>
</comment>
<dbReference type="GO" id="GO:0004047">
    <property type="term" value="F:aminomethyltransferase activity"/>
    <property type="evidence" value="ECO:0007669"/>
    <property type="project" value="UniProtKB-EC"/>
</dbReference>
<dbReference type="GO" id="GO:0005960">
    <property type="term" value="C:glycine cleavage complex"/>
    <property type="evidence" value="ECO:0007669"/>
    <property type="project" value="InterPro"/>
</dbReference>
<dbReference type="InterPro" id="IPR013977">
    <property type="entry name" value="GcvT_C"/>
</dbReference>
<dbReference type="Gene3D" id="3.30.1360.120">
    <property type="entry name" value="Probable tRNA modification gtpase trme, domain 1"/>
    <property type="match status" value="1"/>
</dbReference>
<dbReference type="EMBL" id="JADHSG010000003">
    <property type="protein sequence ID" value="MBL6903206.1"/>
    <property type="molecule type" value="Genomic_DNA"/>
</dbReference>
<organism evidence="10 11">
    <name type="scientific">SAR86 cluster bacterium</name>
    <dbReference type="NCBI Taxonomy" id="2030880"/>
    <lineage>
        <taxon>Bacteria</taxon>
        <taxon>Pseudomonadati</taxon>
        <taxon>Pseudomonadota</taxon>
        <taxon>Gammaproteobacteria</taxon>
        <taxon>SAR86 cluster</taxon>
    </lineage>
</organism>
<comment type="caution">
    <text evidence="10">The sequence shown here is derived from an EMBL/GenBank/DDBJ whole genome shotgun (WGS) entry which is preliminary data.</text>
</comment>
<dbReference type="InterPro" id="IPR029043">
    <property type="entry name" value="GcvT/YgfZ_C"/>
</dbReference>
<dbReference type="Gene3D" id="3.30.70.1400">
    <property type="entry name" value="Aminomethyltransferase beta-barrel domains"/>
    <property type="match status" value="1"/>
</dbReference>
<dbReference type="PANTHER" id="PTHR43757:SF2">
    <property type="entry name" value="AMINOMETHYLTRANSFERASE, MITOCHONDRIAL"/>
    <property type="match status" value="1"/>
</dbReference>
<reference evidence="10" key="1">
    <citation type="submission" date="2020-10" db="EMBL/GenBank/DDBJ databases">
        <title>Microbiome of the Black Sea water column analyzed by genome centric metagenomics.</title>
        <authorList>
            <person name="Cabello-Yeves P.J."/>
            <person name="Callieri C."/>
            <person name="Picazo A."/>
            <person name="Mehrshad M."/>
            <person name="Haro-Moreno J.M."/>
            <person name="Roda-Garcia J."/>
            <person name="Dzembekova N."/>
            <person name="Slabakova V."/>
            <person name="Slabakova N."/>
            <person name="Moncheva S."/>
            <person name="Rodriguez-Valera F."/>
        </authorList>
    </citation>
    <scope>NUCLEOTIDE SEQUENCE</scope>
    <source>
        <strain evidence="10">BS30m-G43</strain>
    </source>
</reference>
<evidence type="ECO:0000313" key="10">
    <source>
        <dbReference type="EMBL" id="MBL6903206.1"/>
    </source>
</evidence>
<dbReference type="Pfam" id="PF01571">
    <property type="entry name" value="GCV_T"/>
    <property type="match status" value="1"/>
</dbReference>
<dbReference type="PANTHER" id="PTHR43757">
    <property type="entry name" value="AMINOMETHYLTRANSFERASE"/>
    <property type="match status" value="1"/>
</dbReference>
<dbReference type="SUPFAM" id="SSF103025">
    <property type="entry name" value="Folate-binding domain"/>
    <property type="match status" value="1"/>
</dbReference>
<dbReference type="NCBIfam" id="TIGR00528">
    <property type="entry name" value="gcvT"/>
    <property type="match status" value="1"/>
</dbReference>
<evidence type="ECO:0000313" key="11">
    <source>
        <dbReference type="Proteomes" id="UP000705230"/>
    </source>
</evidence>
<dbReference type="Gene3D" id="4.10.1250.10">
    <property type="entry name" value="Aminomethyltransferase fragment"/>
    <property type="match status" value="1"/>
</dbReference>
<dbReference type="NCBIfam" id="NF001567">
    <property type="entry name" value="PRK00389.1"/>
    <property type="match status" value="1"/>
</dbReference>
<evidence type="ECO:0000256" key="2">
    <source>
        <dbReference type="ARBA" id="ARBA00012616"/>
    </source>
</evidence>
<dbReference type="GO" id="GO:0008483">
    <property type="term" value="F:transaminase activity"/>
    <property type="evidence" value="ECO:0007669"/>
    <property type="project" value="UniProtKB-KW"/>
</dbReference>
<dbReference type="SUPFAM" id="SSF101790">
    <property type="entry name" value="Aminomethyltransferase beta-barrel domain"/>
    <property type="match status" value="1"/>
</dbReference>
<proteinExistence type="inferred from homology"/>
<protein>
    <recommendedName>
        <fullName evidence="2">aminomethyltransferase</fullName>
        <ecNumber evidence="2">2.1.2.10</ecNumber>
    </recommendedName>
    <alternativeName>
        <fullName evidence="5">Glycine cleavage system T protein</fullName>
    </alternativeName>
</protein>
<dbReference type="EC" id="2.1.2.10" evidence="2"/>
<feature type="domain" description="GCVT N-terminal" evidence="8">
    <location>
        <begin position="6"/>
        <end position="252"/>
    </location>
</feature>